<protein>
    <submittedName>
        <fullName evidence="1">Uncharacterized protein</fullName>
    </submittedName>
</protein>
<organism evidence="1 2">
    <name type="scientific">Phytophthora oleae</name>
    <dbReference type="NCBI Taxonomy" id="2107226"/>
    <lineage>
        <taxon>Eukaryota</taxon>
        <taxon>Sar</taxon>
        <taxon>Stramenopiles</taxon>
        <taxon>Oomycota</taxon>
        <taxon>Peronosporomycetes</taxon>
        <taxon>Peronosporales</taxon>
        <taxon>Peronosporaceae</taxon>
        <taxon>Phytophthora</taxon>
    </lineage>
</organism>
<accession>A0ABD3FI34</accession>
<dbReference type="EMBL" id="JBIMZQ010000016">
    <property type="protein sequence ID" value="KAL3666573.1"/>
    <property type="molecule type" value="Genomic_DNA"/>
</dbReference>
<comment type="caution">
    <text evidence="1">The sequence shown here is derived from an EMBL/GenBank/DDBJ whole genome shotgun (WGS) entry which is preliminary data.</text>
</comment>
<name>A0ABD3FI34_9STRA</name>
<reference evidence="1 2" key="1">
    <citation type="submission" date="2024-09" db="EMBL/GenBank/DDBJ databases">
        <title>Genome sequencing and assembly of Phytophthora oleae, isolate VK10A, causative agent of rot of olive drupes.</title>
        <authorList>
            <person name="Conti Taguali S."/>
            <person name="Riolo M."/>
            <person name="La Spada F."/>
            <person name="Cacciola S.O."/>
            <person name="Dionisio G."/>
        </authorList>
    </citation>
    <scope>NUCLEOTIDE SEQUENCE [LARGE SCALE GENOMIC DNA]</scope>
    <source>
        <strain evidence="1 2">VK10A</strain>
    </source>
</reference>
<proteinExistence type="predicted"/>
<dbReference type="Proteomes" id="UP001632037">
    <property type="component" value="Unassembled WGS sequence"/>
</dbReference>
<evidence type="ECO:0000313" key="1">
    <source>
        <dbReference type="EMBL" id="KAL3666573.1"/>
    </source>
</evidence>
<dbReference type="AlphaFoldDB" id="A0ABD3FI34"/>
<gene>
    <name evidence="1" type="ORF">V7S43_008200</name>
</gene>
<keyword evidence="2" id="KW-1185">Reference proteome</keyword>
<sequence length="99" mass="11087">MACGKKKRGKPCHEGKENIVPTKEKKVEVAACGCFSTTRTKSAEEKLVSVGRIPIEQQAAAWTSCVFVYMLPGSCERQRRRLLDKTVQGWPSPFQTKPF</sequence>
<evidence type="ECO:0000313" key="2">
    <source>
        <dbReference type="Proteomes" id="UP001632037"/>
    </source>
</evidence>